<dbReference type="AlphaFoldDB" id="A0A1M5X866"/>
<dbReference type="SUPFAM" id="SSF103481">
    <property type="entry name" value="Multidrug resistance efflux transporter EmrE"/>
    <property type="match status" value="2"/>
</dbReference>
<sequence>MFSKKGNFIGLMSGLTWAVYTVILYTVLNLYVNAKGDLLSLKGIMLILITTVLISLVDLFFNVVFEIFVLSKKNLIHEFKSVFFSKNGFRIIPAAILAGPFGLIPYAIVSTISAPVAGAFSALYPVVGAVASYLVFKERLSKPKIIGGIIAILGVMVTYQLQTVSLVVYIIALIPAFGWGLEAIFGYKLIKDEINPIVTITLRHIYSFFILGICLIVFLVFSGEYSYIIKFYSGIQFSEVASIMNVAFIWPVFVLGSFIGGASYILWYVSMKYISVAPAMILNITYVLWIPLILLLPPFSQQISTNVLLGCIIVFLGTSLVIVGDNIKVRTSKEVMEG</sequence>
<proteinExistence type="inferred from homology"/>
<evidence type="ECO:0000313" key="5">
    <source>
        <dbReference type="Proteomes" id="UP000184447"/>
    </source>
</evidence>
<reference evidence="4 5" key="1">
    <citation type="submission" date="2016-11" db="EMBL/GenBank/DDBJ databases">
        <authorList>
            <person name="Jaros S."/>
            <person name="Januszkiewicz K."/>
            <person name="Wedrychowicz H."/>
        </authorList>
    </citation>
    <scope>NUCLEOTIDE SEQUENCE [LARGE SCALE GENOMIC DNA]</scope>
    <source>
        <strain evidence="4 5">DSM 8605</strain>
    </source>
</reference>
<feature type="transmembrane region" description="Helical" evidence="2">
    <location>
        <begin position="115"/>
        <end position="136"/>
    </location>
</feature>
<keyword evidence="2" id="KW-0472">Membrane</keyword>
<feature type="transmembrane region" description="Helical" evidence="2">
    <location>
        <begin position="145"/>
        <end position="161"/>
    </location>
</feature>
<keyword evidence="2" id="KW-0812">Transmembrane</keyword>
<keyword evidence="2" id="KW-1133">Transmembrane helix</keyword>
<gene>
    <name evidence="4" type="ORF">SAMN02745207_03435</name>
</gene>
<dbReference type="EMBL" id="FQXM01000025">
    <property type="protein sequence ID" value="SHH96027.1"/>
    <property type="molecule type" value="Genomic_DNA"/>
</dbReference>
<dbReference type="RefSeq" id="WP_073339916.1">
    <property type="nucleotide sequence ID" value="NZ_FQXM01000025.1"/>
</dbReference>
<dbReference type="Pfam" id="PF00892">
    <property type="entry name" value="EamA"/>
    <property type="match status" value="1"/>
</dbReference>
<feature type="transmembrane region" description="Helical" evidence="2">
    <location>
        <begin position="303"/>
        <end position="323"/>
    </location>
</feature>
<evidence type="ECO:0000256" key="2">
    <source>
        <dbReference type="SAM" id="Phobius"/>
    </source>
</evidence>
<evidence type="ECO:0000313" key="4">
    <source>
        <dbReference type="EMBL" id="SHH96027.1"/>
    </source>
</evidence>
<organism evidence="4 5">
    <name type="scientific">Clostridium grantii DSM 8605</name>
    <dbReference type="NCBI Taxonomy" id="1121316"/>
    <lineage>
        <taxon>Bacteria</taxon>
        <taxon>Bacillati</taxon>
        <taxon>Bacillota</taxon>
        <taxon>Clostridia</taxon>
        <taxon>Eubacteriales</taxon>
        <taxon>Clostridiaceae</taxon>
        <taxon>Clostridium</taxon>
    </lineage>
</organism>
<dbReference type="STRING" id="1121316.SAMN02745207_03435"/>
<feature type="transmembrane region" description="Helical" evidence="2">
    <location>
        <begin position="7"/>
        <end position="32"/>
    </location>
</feature>
<protein>
    <recommendedName>
        <fullName evidence="3">EamA domain-containing protein</fullName>
    </recommendedName>
</protein>
<feature type="transmembrane region" description="Helical" evidence="2">
    <location>
        <begin position="276"/>
        <end position="297"/>
    </location>
</feature>
<feature type="transmembrane region" description="Helical" evidence="2">
    <location>
        <begin position="208"/>
        <end position="228"/>
    </location>
</feature>
<dbReference type="OrthoDB" id="5604143at2"/>
<feature type="domain" description="EamA" evidence="3">
    <location>
        <begin position="5"/>
        <end position="159"/>
    </location>
</feature>
<accession>A0A1M5X866</accession>
<dbReference type="Proteomes" id="UP000184447">
    <property type="component" value="Unassembled WGS sequence"/>
</dbReference>
<feature type="transmembrane region" description="Helical" evidence="2">
    <location>
        <begin position="91"/>
        <end position="109"/>
    </location>
</feature>
<feature type="transmembrane region" description="Helical" evidence="2">
    <location>
        <begin position="248"/>
        <end position="269"/>
    </location>
</feature>
<evidence type="ECO:0000256" key="1">
    <source>
        <dbReference type="ARBA" id="ARBA00007362"/>
    </source>
</evidence>
<feature type="transmembrane region" description="Helical" evidence="2">
    <location>
        <begin position="167"/>
        <end position="187"/>
    </location>
</feature>
<keyword evidence="5" id="KW-1185">Reference proteome</keyword>
<comment type="similarity">
    <text evidence="1">Belongs to the EamA transporter family.</text>
</comment>
<dbReference type="InterPro" id="IPR037185">
    <property type="entry name" value="EmrE-like"/>
</dbReference>
<feature type="transmembrane region" description="Helical" evidence="2">
    <location>
        <begin position="44"/>
        <end position="70"/>
    </location>
</feature>
<dbReference type="GO" id="GO:0016020">
    <property type="term" value="C:membrane"/>
    <property type="evidence" value="ECO:0007669"/>
    <property type="project" value="InterPro"/>
</dbReference>
<dbReference type="InterPro" id="IPR000620">
    <property type="entry name" value="EamA_dom"/>
</dbReference>
<name>A0A1M5X866_9CLOT</name>
<evidence type="ECO:0000259" key="3">
    <source>
        <dbReference type="Pfam" id="PF00892"/>
    </source>
</evidence>